<dbReference type="Pfam" id="PF01399">
    <property type="entry name" value="PCI"/>
    <property type="match status" value="1"/>
</dbReference>
<evidence type="ECO:0000313" key="3">
    <source>
        <dbReference type="EMBL" id="TRM67840.1"/>
    </source>
</evidence>
<protein>
    <recommendedName>
        <fullName evidence="2">PCI domain-containing protein</fullName>
    </recommendedName>
</protein>
<accession>A0A550CSS6</accession>
<dbReference type="EMBL" id="VDMD01000002">
    <property type="protein sequence ID" value="TRM67840.1"/>
    <property type="molecule type" value="Genomic_DNA"/>
</dbReference>
<evidence type="ECO:0000259" key="2">
    <source>
        <dbReference type="PROSITE" id="PS50250"/>
    </source>
</evidence>
<feature type="domain" description="PCI" evidence="2">
    <location>
        <begin position="210"/>
        <end position="393"/>
    </location>
</feature>
<dbReference type="Proteomes" id="UP000320762">
    <property type="component" value="Unassembled WGS sequence"/>
</dbReference>
<dbReference type="GO" id="GO:0003690">
    <property type="term" value="F:double-stranded DNA binding"/>
    <property type="evidence" value="ECO:0007669"/>
    <property type="project" value="InterPro"/>
</dbReference>
<dbReference type="PANTHER" id="PTHR12732">
    <property type="entry name" value="UNCHARACTERIZED PROTEASOME COMPONENT REGION PCI-CONTAINING"/>
    <property type="match status" value="1"/>
</dbReference>
<gene>
    <name evidence="3" type="ORF">BD626DRAFT_545149</name>
</gene>
<dbReference type="InterPro" id="IPR000717">
    <property type="entry name" value="PCI_dom"/>
</dbReference>
<reference evidence="3 4" key="1">
    <citation type="journal article" date="2019" name="New Phytol.">
        <title>Comparative genomics reveals unique wood-decay strategies and fruiting body development in the Schizophyllaceae.</title>
        <authorList>
            <person name="Almasi E."/>
            <person name="Sahu N."/>
            <person name="Krizsan K."/>
            <person name="Balint B."/>
            <person name="Kovacs G.M."/>
            <person name="Kiss B."/>
            <person name="Cseklye J."/>
            <person name="Drula E."/>
            <person name="Henrissat B."/>
            <person name="Nagy I."/>
            <person name="Chovatia M."/>
            <person name="Adam C."/>
            <person name="LaButti K."/>
            <person name="Lipzen A."/>
            <person name="Riley R."/>
            <person name="Grigoriev I.V."/>
            <person name="Nagy L.G."/>
        </authorList>
    </citation>
    <scope>NUCLEOTIDE SEQUENCE [LARGE SCALE GENOMIC DNA]</scope>
    <source>
        <strain evidence="3 4">NL-1724</strain>
    </source>
</reference>
<dbReference type="STRING" id="97359.A0A550CSS6"/>
<dbReference type="Gene3D" id="1.10.10.10">
    <property type="entry name" value="Winged helix-like DNA-binding domain superfamily/Winged helix DNA-binding domain"/>
    <property type="match status" value="1"/>
</dbReference>
<dbReference type="GO" id="GO:0006368">
    <property type="term" value="P:transcription elongation by RNA polymerase II"/>
    <property type="evidence" value="ECO:0007669"/>
    <property type="project" value="TreeGrafter"/>
</dbReference>
<evidence type="ECO:0000313" key="4">
    <source>
        <dbReference type="Proteomes" id="UP000320762"/>
    </source>
</evidence>
<name>A0A550CSS6_9AGAR</name>
<dbReference type="OrthoDB" id="10252687at2759"/>
<dbReference type="InterPro" id="IPR045114">
    <property type="entry name" value="Csn12-like"/>
</dbReference>
<dbReference type="GO" id="GO:0000973">
    <property type="term" value="P:post-transcriptional tethering of RNA polymerase II gene DNA at nuclear periphery"/>
    <property type="evidence" value="ECO:0007669"/>
    <property type="project" value="TreeGrafter"/>
</dbReference>
<evidence type="ECO:0000256" key="1">
    <source>
        <dbReference type="ARBA" id="ARBA00025771"/>
    </source>
</evidence>
<proteinExistence type="inferred from homology"/>
<dbReference type="AlphaFoldDB" id="A0A550CSS6"/>
<sequence length="407" mass="46752">MDFPTFITHINDSLAHENGIGLAYLLRPTSPHGRELVKQYRNLSRPALRRYEGCIASPWDEIAILYVLICGHIHKRRSPEAFRDQVLLVNNFLRYFVENQGWTLQALFAILRDLRDLAIDADIQARAEGGKADHMEEAARVIMKAFTHCVTDRSSPPDRSRKWGVYYVAGLVFKCYFRLKRISLTKNILRALEVNQDIPSLDAYPRAHRVTFRYYLGMLNFLNEEYAKAEEQLTLAFYNCYTGHHANQERILAYLIPLRVLKGHLPSKGLLARFPILEALYTPFVESIRKGDIATFDSALEANEQRLLALNLFLTVERSRELCMRSLFRKAWVAADRTTRMPISMFHAALRISGSDVPVEEAECFVANMIYKGFMKGYISHGMQMVVLSKANAFPRLVERPSPFSVL</sequence>
<dbReference type="GO" id="GO:0070390">
    <property type="term" value="C:transcription export complex 2"/>
    <property type="evidence" value="ECO:0007669"/>
    <property type="project" value="TreeGrafter"/>
</dbReference>
<dbReference type="GO" id="GO:0016973">
    <property type="term" value="P:poly(A)+ mRNA export from nucleus"/>
    <property type="evidence" value="ECO:0007669"/>
    <property type="project" value="TreeGrafter"/>
</dbReference>
<organism evidence="3 4">
    <name type="scientific">Schizophyllum amplum</name>
    <dbReference type="NCBI Taxonomy" id="97359"/>
    <lineage>
        <taxon>Eukaryota</taxon>
        <taxon>Fungi</taxon>
        <taxon>Dikarya</taxon>
        <taxon>Basidiomycota</taxon>
        <taxon>Agaricomycotina</taxon>
        <taxon>Agaricomycetes</taxon>
        <taxon>Agaricomycetidae</taxon>
        <taxon>Agaricales</taxon>
        <taxon>Schizophyllaceae</taxon>
        <taxon>Schizophyllum</taxon>
    </lineage>
</organism>
<dbReference type="PROSITE" id="PS50250">
    <property type="entry name" value="PCI"/>
    <property type="match status" value="1"/>
</dbReference>
<dbReference type="InterPro" id="IPR036388">
    <property type="entry name" value="WH-like_DNA-bd_sf"/>
</dbReference>
<comment type="caution">
    <text evidence="3">The sequence shown here is derived from an EMBL/GenBank/DDBJ whole genome shotgun (WGS) entry which is preliminary data.</text>
</comment>
<dbReference type="SMART" id="SM00753">
    <property type="entry name" value="PAM"/>
    <property type="match status" value="1"/>
</dbReference>
<dbReference type="PANTHER" id="PTHR12732:SF0">
    <property type="entry name" value="PCI DOMAIN-CONTAINING PROTEIN 2"/>
    <property type="match status" value="1"/>
</dbReference>
<comment type="similarity">
    <text evidence="1">Belongs to the CSN12 family.</text>
</comment>
<keyword evidence="4" id="KW-1185">Reference proteome</keyword>
<dbReference type="GO" id="GO:0003723">
    <property type="term" value="F:RNA binding"/>
    <property type="evidence" value="ECO:0007669"/>
    <property type="project" value="InterPro"/>
</dbReference>